<dbReference type="STRING" id="1641875.XM53_17745"/>
<evidence type="ECO:0000256" key="4">
    <source>
        <dbReference type="ARBA" id="ARBA00023268"/>
    </source>
</evidence>
<dbReference type="Gene3D" id="3.90.226.10">
    <property type="entry name" value="2-enoyl-CoA Hydratase, Chain A, domain 1"/>
    <property type="match status" value="1"/>
</dbReference>
<organism evidence="6 7">
    <name type="scientific">Roseovarius atlanticus</name>
    <dbReference type="NCBI Taxonomy" id="1641875"/>
    <lineage>
        <taxon>Bacteria</taxon>
        <taxon>Pseudomonadati</taxon>
        <taxon>Pseudomonadota</taxon>
        <taxon>Alphaproteobacteria</taxon>
        <taxon>Rhodobacterales</taxon>
        <taxon>Roseobacteraceae</taxon>
        <taxon>Roseovarius</taxon>
    </lineage>
</organism>
<comment type="caution">
    <text evidence="6">The sequence shown here is derived from an EMBL/GenBank/DDBJ whole genome shotgun (WGS) entry which is preliminary data.</text>
</comment>
<proteinExistence type="predicted"/>
<evidence type="ECO:0000313" key="6">
    <source>
        <dbReference type="EMBL" id="KRS11106.1"/>
    </source>
</evidence>
<protein>
    <recommendedName>
        <fullName evidence="5">FAD dependent oxidoreductase domain-containing protein</fullName>
    </recommendedName>
</protein>
<evidence type="ECO:0000259" key="5">
    <source>
        <dbReference type="Pfam" id="PF01266"/>
    </source>
</evidence>
<evidence type="ECO:0000256" key="3">
    <source>
        <dbReference type="ARBA" id="ARBA00023239"/>
    </source>
</evidence>
<dbReference type="InterPro" id="IPR006076">
    <property type="entry name" value="FAD-dep_OxRdtase"/>
</dbReference>
<sequence length="94" mass="9954">MIEASARLPLTAALSQEREAFLSLRQSPQSSALRHVFFAERAAEAQARNYPDDGRAFKTACVVGGGNMGASIAYALATAGLAVQIVERDEASRA</sequence>
<dbReference type="Pfam" id="PF01266">
    <property type="entry name" value="DAO"/>
    <property type="match status" value="1"/>
</dbReference>
<gene>
    <name evidence="6" type="ORF">XM53_17745</name>
</gene>
<dbReference type="Proteomes" id="UP000051295">
    <property type="component" value="Unassembled WGS sequence"/>
</dbReference>
<evidence type="ECO:0000256" key="2">
    <source>
        <dbReference type="ARBA" id="ARBA00023235"/>
    </source>
</evidence>
<dbReference type="AlphaFoldDB" id="A0A0T5NQ98"/>
<dbReference type="GO" id="GO:0016491">
    <property type="term" value="F:oxidoreductase activity"/>
    <property type="evidence" value="ECO:0007669"/>
    <property type="project" value="UniProtKB-KW"/>
</dbReference>
<dbReference type="EMBL" id="LAXJ01000023">
    <property type="protein sequence ID" value="KRS11106.1"/>
    <property type="molecule type" value="Genomic_DNA"/>
</dbReference>
<name>A0A0T5NQ98_9RHOB</name>
<accession>A0A0T5NQ98</accession>
<keyword evidence="7" id="KW-1185">Reference proteome</keyword>
<dbReference type="Gene3D" id="3.50.50.60">
    <property type="entry name" value="FAD/NAD(P)-binding domain"/>
    <property type="match status" value="1"/>
</dbReference>
<evidence type="ECO:0000256" key="1">
    <source>
        <dbReference type="ARBA" id="ARBA00023002"/>
    </source>
</evidence>
<dbReference type="GO" id="GO:0016829">
    <property type="term" value="F:lyase activity"/>
    <property type="evidence" value="ECO:0007669"/>
    <property type="project" value="UniProtKB-KW"/>
</dbReference>
<dbReference type="SUPFAM" id="SSF51735">
    <property type="entry name" value="NAD(P)-binding Rossmann-fold domains"/>
    <property type="match status" value="1"/>
</dbReference>
<keyword evidence="2" id="KW-0413">Isomerase</keyword>
<keyword evidence="1" id="KW-0560">Oxidoreductase</keyword>
<dbReference type="PANTHER" id="PTHR23309">
    <property type="entry name" value="3-HYDROXYACYL-COA DEHYROGENASE"/>
    <property type="match status" value="1"/>
</dbReference>
<dbReference type="PATRIC" id="fig|1641875.4.peg.2062"/>
<reference evidence="6 7" key="1">
    <citation type="submission" date="2015-04" db="EMBL/GenBank/DDBJ databases">
        <title>The draft genome sequence of Roseovarius sp.R12b.</title>
        <authorList>
            <person name="Li G."/>
            <person name="Lai Q."/>
            <person name="Shao Z."/>
            <person name="Yan P."/>
        </authorList>
    </citation>
    <scope>NUCLEOTIDE SEQUENCE [LARGE SCALE GENOMIC DNA]</scope>
    <source>
        <strain evidence="6 7">R12B</strain>
    </source>
</reference>
<keyword evidence="3" id="KW-0456">Lyase</keyword>
<evidence type="ECO:0000313" key="7">
    <source>
        <dbReference type="Proteomes" id="UP000051295"/>
    </source>
</evidence>
<keyword evidence="4" id="KW-0511">Multifunctional enzyme</keyword>
<feature type="domain" description="FAD dependent oxidoreductase" evidence="5">
    <location>
        <begin position="60"/>
        <end position="92"/>
    </location>
</feature>
<dbReference type="InterPro" id="IPR036291">
    <property type="entry name" value="NAD(P)-bd_dom_sf"/>
</dbReference>
<dbReference type="InterPro" id="IPR036188">
    <property type="entry name" value="FAD/NAD-bd_sf"/>
</dbReference>
<dbReference type="GO" id="GO:0016853">
    <property type="term" value="F:isomerase activity"/>
    <property type="evidence" value="ECO:0007669"/>
    <property type="project" value="UniProtKB-KW"/>
</dbReference>